<proteinExistence type="predicted"/>
<feature type="signal peptide" evidence="1">
    <location>
        <begin position="1"/>
        <end position="26"/>
    </location>
</feature>
<evidence type="ECO:0000313" key="2">
    <source>
        <dbReference type="Proteomes" id="UP001652740"/>
    </source>
</evidence>
<dbReference type="InterPro" id="IPR011990">
    <property type="entry name" value="TPR-like_helical_dom_sf"/>
</dbReference>
<keyword evidence="2" id="KW-1185">Reference proteome</keyword>
<dbReference type="SMART" id="SM00028">
    <property type="entry name" value="TPR"/>
    <property type="match status" value="3"/>
</dbReference>
<dbReference type="RefSeq" id="XP_052758747.1">
    <property type="nucleotide sequence ID" value="XM_052902787.1"/>
</dbReference>
<dbReference type="InterPro" id="IPR019734">
    <property type="entry name" value="TPR_rpt"/>
</dbReference>
<dbReference type="PANTHER" id="PTHR16091">
    <property type="entry name" value="TTC17 PROTEIN"/>
    <property type="match status" value="1"/>
</dbReference>
<accession>A0ABM3N598</accession>
<keyword evidence="1" id="KW-0732">Signal</keyword>
<sequence>MTRNSLMMKFIKILCLFCWYIIGIQATSHWMVTESGLIQPRVDSPFEMARPYDLLAFLNQDTRWDNIINLYHDLSKRQIVINKLWDTVEMDTDVNMQLSLDPNCVKAGQLNSLDWYASVQEDSQIKDVAEEELLLYNPASNQNTDVPDCKKISSLTFSMFAFEHLESMIHRENLTANSELSLPEQISAIMTFEQFGHWAATALRKNSSSWLHYNMASLYWRIKGNAPKALECSRRAVHYAPRIYKDIALLNLGSILHLGKRTEDAITVLSAAVEHDPRSSLNHFILANAYAVSGDFNSSLTHYELCLKYNPTFELAQKHKYGVLCHAAMLKKMMKIRQVLDLLQEELKEYNGREAHWLKSQAAFLRTMRHDEEFDFRNVEKNCEKMSELTGLNIKDLKKQGDKNYLIQYFLDGPVSDYEWSDKKGILAIEWAYSLQRLVKHVEKHASMGPSFMQHEHSKLLDLNIQKEIGPMPVFSDVKNDVKGIPSREANDLKVEIKPTTEQKSTITQSESSELYIGPILYPPSMKINRNIEDFDREPDWPSNRLCKETATNIPDNLDAVFPVFLPFENKGLRLRSLLTDKIGVPASVEHDVPWHPPVCPQDKDSTAFTSKKSQKQQIVTEVQNTDYLRQKLLEYASDGDVEAMKRMQDAEIGQRIYAVVEMDLAPKWLAYTLASLYWRVRGNNANALNCLLTASRSVEQKYKDIVLASLASVYLEMGYFDDALSAAEAAFRISLYEPATNFILAELNMLKKHRNTHIFHLKQVIRVEPGFMGGLARKLLNGWACLLKDINSVHELDLNEGDICTKVEPGMSMVCEKGGTNCHVTKIQCVSSQEREGSTLVRMLELKDDNVQRSSDQMDDSIFDDFIDNMPAQRTMKQAHEQNYKTMLKVMDSALQGCGPRGCNDIQPEDLAMKEEDCTYQHLQLGYWLHILCFKQLLTDANLKFPSEIASMNPSNKKIPECRLFEPSEDFYLERVSRVDTDGWEPVLSLMHQFAEVFDFYDYVTLGAKIAKYVDSKPRSWAGAVAAGWWCGAGGRGACAARCLAAALALAPAPYAAHTLRPLAALLHMQSKQKDAKDIAYLTFYMQPKSKIEAFLVAVSHTYMEEYEQAVWMYRYALTFDDKFLPAKACLHATMCLMLFGETSKAKLKELV</sequence>
<dbReference type="InterPro" id="IPR052630">
    <property type="entry name" value="TTC17"/>
</dbReference>
<name>A0ABM3N598_GALME</name>
<organism evidence="2 3">
    <name type="scientific">Galleria mellonella</name>
    <name type="common">Greater wax moth</name>
    <dbReference type="NCBI Taxonomy" id="7137"/>
    <lineage>
        <taxon>Eukaryota</taxon>
        <taxon>Metazoa</taxon>
        <taxon>Ecdysozoa</taxon>
        <taxon>Arthropoda</taxon>
        <taxon>Hexapoda</taxon>
        <taxon>Insecta</taxon>
        <taxon>Pterygota</taxon>
        <taxon>Neoptera</taxon>
        <taxon>Endopterygota</taxon>
        <taxon>Lepidoptera</taxon>
        <taxon>Glossata</taxon>
        <taxon>Ditrysia</taxon>
        <taxon>Pyraloidea</taxon>
        <taxon>Pyralidae</taxon>
        <taxon>Galleriinae</taxon>
        <taxon>Galleria</taxon>
    </lineage>
</organism>
<dbReference type="Gene3D" id="1.25.40.10">
    <property type="entry name" value="Tetratricopeptide repeat domain"/>
    <property type="match status" value="2"/>
</dbReference>
<dbReference type="Proteomes" id="UP001652740">
    <property type="component" value="Unplaced"/>
</dbReference>
<feature type="chain" id="PRO_5045825957" evidence="1">
    <location>
        <begin position="27"/>
        <end position="1153"/>
    </location>
</feature>
<dbReference type="GeneID" id="113523485"/>
<dbReference type="PANTHER" id="PTHR16091:SF1">
    <property type="entry name" value="TETRATRICOPEPTIDE REPEAT PROTEIN 17"/>
    <property type="match status" value="1"/>
</dbReference>
<reference evidence="3" key="1">
    <citation type="submission" date="2025-08" db="UniProtKB">
        <authorList>
            <consortium name="RefSeq"/>
        </authorList>
    </citation>
    <scope>IDENTIFICATION</scope>
    <source>
        <tissue evidence="3">Whole larvae</tissue>
    </source>
</reference>
<evidence type="ECO:0000256" key="1">
    <source>
        <dbReference type="SAM" id="SignalP"/>
    </source>
</evidence>
<protein>
    <submittedName>
        <fullName evidence="3">Tetratricopeptide repeat protein 17</fullName>
    </submittedName>
</protein>
<dbReference type="SUPFAM" id="SSF48452">
    <property type="entry name" value="TPR-like"/>
    <property type="match status" value="2"/>
</dbReference>
<gene>
    <name evidence="3" type="primary">LOC113523485</name>
</gene>
<evidence type="ECO:0000313" key="3">
    <source>
        <dbReference type="RefSeq" id="XP_052758747.1"/>
    </source>
</evidence>